<dbReference type="EMBL" id="DSLG01000003">
    <property type="protein sequence ID" value="HEA86967.1"/>
    <property type="molecule type" value="Genomic_DNA"/>
</dbReference>
<comment type="function">
    <text evidence="7">May play a role in DNA repair. It seems to be involved in an RecBC-independent recombinational process of DNA repair. It may act with RecF and RecO.</text>
</comment>
<dbReference type="GO" id="GO:0006310">
    <property type="term" value="P:DNA recombination"/>
    <property type="evidence" value="ECO:0007669"/>
    <property type="project" value="UniProtKB-UniRule"/>
</dbReference>
<keyword evidence="2 7" id="KW-0227">DNA damage</keyword>
<evidence type="ECO:0000313" key="9">
    <source>
        <dbReference type="EMBL" id="HEA86967.1"/>
    </source>
</evidence>
<keyword evidence="1 7" id="KW-0479">Metal-binding</keyword>
<dbReference type="AlphaFoldDB" id="A0A7C2AQ28"/>
<dbReference type="Gene3D" id="1.10.8.420">
    <property type="entry name" value="RecR Domain 1"/>
    <property type="match status" value="1"/>
</dbReference>
<name>A0A7C2AQ28_UNCW3</name>
<evidence type="ECO:0000256" key="3">
    <source>
        <dbReference type="ARBA" id="ARBA00022771"/>
    </source>
</evidence>
<dbReference type="PANTHER" id="PTHR30446:SF0">
    <property type="entry name" value="RECOMBINATION PROTEIN RECR"/>
    <property type="match status" value="1"/>
</dbReference>
<dbReference type="GO" id="GO:0006281">
    <property type="term" value="P:DNA repair"/>
    <property type="evidence" value="ECO:0007669"/>
    <property type="project" value="UniProtKB-UniRule"/>
</dbReference>
<accession>A0A7C2AQ28</accession>
<evidence type="ECO:0000256" key="4">
    <source>
        <dbReference type="ARBA" id="ARBA00022833"/>
    </source>
</evidence>
<dbReference type="GO" id="GO:0003677">
    <property type="term" value="F:DNA binding"/>
    <property type="evidence" value="ECO:0007669"/>
    <property type="project" value="UniProtKB-UniRule"/>
</dbReference>
<evidence type="ECO:0000259" key="8">
    <source>
        <dbReference type="PROSITE" id="PS50880"/>
    </source>
</evidence>
<proteinExistence type="inferred from homology"/>
<dbReference type="Pfam" id="PF13662">
    <property type="entry name" value="Toprim_4"/>
    <property type="match status" value="1"/>
</dbReference>
<dbReference type="InterPro" id="IPR034137">
    <property type="entry name" value="TOPRIM_RecR"/>
</dbReference>
<dbReference type="NCBIfam" id="TIGR00615">
    <property type="entry name" value="recR"/>
    <property type="match status" value="1"/>
</dbReference>
<dbReference type="InterPro" id="IPR000093">
    <property type="entry name" value="DNA_Rcmb_RecR"/>
</dbReference>
<dbReference type="InterPro" id="IPR006171">
    <property type="entry name" value="TOPRIM_dom"/>
</dbReference>
<dbReference type="Pfam" id="PF21176">
    <property type="entry name" value="RecR_HhH"/>
    <property type="match status" value="1"/>
</dbReference>
<dbReference type="CDD" id="cd01025">
    <property type="entry name" value="TOPRIM_recR"/>
    <property type="match status" value="1"/>
</dbReference>
<dbReference type="HAMAP" id="MF_00017">
    <property type="entry name" value="RecR"/>
    <property type="match status" value="1"/>
</dbReference>
<dbReference type="Gene3D" id="3.40.1360.10">
    <property type="match status" value="1"/>
</dbReference>
<comment type="similarity">
    <text evidence="7">Belongs to the RecR family.</text>
</comment>
<comment type="caution">
    <text evidence="10">The sequence shown here is derived from an EMBL/GenBank/DDBJ whole genome shotgun (WGS) entry which is preliminary data.</text>
</comment>
<dbReference type="Gene3D" id="3.30.60.80">
    <property type="match status" value="1"/>
</dbReference>
<dbReference type="SUPFAM" id="SSF111304">
    <property type="entry name" value="Recombination protein RecR"/>
    <property type="match status" value="1"/>
</dbReference>
<dbReference type="SMART" id="SM00493">
    <property type="entry name" value="TOPRIM"/>
    <property type="match status" value="1"/>
</dbReference>
<evidence type="ECO:0000313" key="10">
    <source>
        <dbReference type="EMBL" id="HEE18592.1"/>
    </source>
</evidence>
<feature type="zinc finger region" description="C4-type" evidence="7">
    <location>
        <begin position="54"/>
        <end position="69"/>
    </location>
</feature>
<evidence type="ECO:0000313" key="11">
    <source>
        <dbReference type="EMBL" id="HFJ53344.1"/>
    </source>
</evidence>
<organism evidence="10">
    <name type="scientific">candidate division WOR-3 bacterium</name>
    <dbReference type="NCBI Taxonomy" id="2052148"/>
    <lineage>
        <taxon>Bacteria</taxon>
        <taxon>Bacteria division WOR-3</taxon>
    </lineage>
</organism>
<evidence type="ECO:0000256" key="5">
    <source>
        <dbReference type="ARBA" id="ARBA00023172"/>
    </source>
</evidence>
<dbReference type="Pfam" id="PF02132">
    <property type="entry name" value="RecR_ZnF"/>
    <property type="match status" value="1"/>
</dbReference>
<dbReference type="PANTHER" id="PTHR30446">
    <property type="entry name" value="RECOMBINATION PROTEIN RECR"/>
    <property type="match status" value="1"/>
</dbReference>
<dbReference type="GO" id="GO:0008270">
    <property type="term" value="F:zinc ion binding"/>
    <property type="evidence" value="ECO:0007669"/>
    <property type="project" value="UniProtKB-KW"/>
</dbReference>
<dbReference type="EMBL" id="DSTU01000003">
    <property type="protein sequence ID" value="HFJ53344.1"/>
    <property type="molecule type" value="Genomic_DNA"/>
</dbReference>
<evidence type="ECO:0000256" key="6">
    <source>
        <dbReference type="ARBA" id="ARBA00023204"/>
    </source>
</evidence>
<sequence length="195" mass="21345">MNSVFESLLAALSSLPGIGRKSAQRLAFHLLKNPELARQLTTALNQALEKIHLCPVCFNLTENEICTICTDPKRDHSLVCVVEEPADVLALEQTGQFHGTYHVLGGVLAPLDRIGPENLHIRELLARIEQGKITEVILATNPTVEGEASAVYLARQLKPFGVRVTRIARGLPVGSELELADRETLGRALEGRKEL</sequence>
<dbReference type="PROSITE" id="PS01300">
    <property type="entry name" value="RECR"/>
    <property type="match status" value="1"/>
</dbReference>
<keyword evidence="4 7" id="KW-0862">Zinc</keyword>
<evidence type="ECO:0000256" key="7">
    <source>
        <dbReference type="HAMAP-Rule" id="MF_00017"/>
    </source>
</evidence>
<keyword evidence="5 7" id="KW-0233">DNA recombination</keyword>
<feature type="domain" description="Toprim" evidence="8">
    <location>
        <begin position="77"/>
        <end position="172"/>
    </location>
</feature>
<dbReference type="Gene3D" id="6.10.250.240">
    <property type="match status" value="1"/>
</dbReference>
<evidence type="ECO:0000256" key="2">
    <source>
        <dbReference type="ARBA" id="ARBA00022763"/>
    </source>
</evidence>
<dbReference type="PROSITE" id="PS50880">
    <property type="entry name" value="TOPRIM"/>
    <property type="match status" value="1"/>
</dbReference>
<keyword evidence="3 7" id="KW-0863">Zinc-finger</keyword>
<protein>
    <recommendedName>
        <fullName evidence="7">Recombination protein RecR</fullName>
    </recommendedName>
</protein>
<dbReference type="InterPro" id="IPR015967">
    <property type="entry name" value="Rcmb_RecR_Znf"/>
</dbReference>
<keyword evidence="6 7" id="KW-0234">DNA repair</keyword>
<dbReference type="EMBL" id="DSKA01000249">
    <property type="protein sequence ID" value="HEE18592.1"/>
    <property type="molecule type" value="Genomic_DNA"/>
</dbReference>
<evidence type="ECO:0000256" key="1">
    <source>
        <dbReference type="ARBA" id="ARBA00022723"/>
    </source>
</evidence>
<dbReference type="InterPro" id="IPR023627">
    <property type="entry name" value="Rcmb_RecR"/>
</dbReference>
<reference evidence="10" key="1">
    <citation type="journal article" date="2020" name="mSystems">
        <title>Genome- and Community-Level Interaction Insights into Carbon Utilization and Element Cycling Functions of Hydrothermarchaeota in Hydrothermal Sediment.</title>
        <authorList>
            <person name="Zhou Z."/>
            <person name="Liu Y."/>
            <person name="Xu W."/>
            <person name="Pan J."/>
            <person name="Luo Z.H."/>
            <person name="Li M."/>
        </authorList>
    </citation>
    <scope>NUCLEOTIDE SEQUENCE [LARGE SCALE GENOMIC DNA]</scope>
    <source>
        <strain evidence="10">SpSt-236</strain>
        <strain evidence="9">SpSt-265</strain>
        <strain evidence="11">SpSt-465</strain>
    </source>
</reference>
<dbReference type="Pfam" id="PF21175">
    <property type="entry name" value="RecR_C"/>
    <property type="match status" value="1"/>
</dbReference>
<gene>
    <name evidence="7 10" type="primary">recR</name>
    <name evidence="10" type="ORF">ENP62_03465</name>
    <name evidence="9" type="ORF">ENP94_03040</name>
    <name evidence="11" type="ORF">ENS16_01465</name>
</gene>